<dbReference type="SUPFAM" id="SSF64167">
    <property type="entry name" value="SurE-like"/>
    <property type="match status" value="1"/>
</dbReference>
<accession>A0AAU0UQH5</accession>
<feature type="binding site" evidence="9">
    <location>
        <position position="39"/>
    </location>
    <ligand>
        <name>a divalent metal cation</name>
        <dbReference type="ChEBI" id="CHEBI:60240"/>
    </ligand>
</feature>
<comment type="cofactor">
    <cofactor evidence="2">
        <name>Mg(2+)</name>
        <dbReference type="ChEBI" id="CHEBI:18420"/>
    </cofactor>
</comment>
<evidence type="ECO:0000256" key="8">
    <source>
        <dbReference type="ARBA" id="ARBA00022801"/>
    </source>
</evidence>
<dbReference type="NCBIfam" id="NF001492">
    <property type="entry name" value="PRK00346.2-2"/>
    <property type="match status" value="1"/>
</dbReference>
<evidence type="ECO:0000256" key="7">
    <source>
        <dbReference type="ARBA" id="ARBA00022741"/>
    </source>
</evidence>
<dbReference type="RefSeq" id="WP_366921857.1">
    <property type="nucleotide sequence ID" value="NZ_CP121694.1"/>
</dbReference>
<organism evidence="11 12">
    <name type="scientific">Metallumcola ferriviriculae</name>
    <dbReference type="NCBI Taxonomy" id="3039180"/>
    <lineage>
        <taxon>Bacteria</taxon>
        <taxon>Bacillati</taxon>
        <taxon>Bacillota</taxon>
        <taxon>Clostridia</taxon>
        <taxon>Neomoorellales</taxon>
        <taxon>Desulfitibacteraceae</taxon>
        <taxon>Metallumcola</taxon>
    </lineage>
</organism>
<dbReference type="InterPro" id="IPR036523">
    <property type="entry name" value="SurE-like_sf"/>
</dbReference>
<dbReference type="Proteomes" id="UP001329915">
    <property type="component" value="Chromosome"/>
</dbReference>
<feature type="binding site" evidence="9">
    <location>
        <position position="91"/>
    </location>
    <ligand>
        <name>a divalent metal cation</name>
        <dbReference type="ChEBI" id="CHEBI:60240"/>
    </ligand>
</feature>
<dbReference type="Pfam" id="PF01975">
    <property type="entry name" value="SurE"/>
    <property type="match status" value="1"/>
</dbReference>
<keyword evidence="12" id="KW-1185">Reference proteome</keyword>
<feature type="domain" description="Survival protein SurE-like phosphatase/nucleotidase" evidence="10">
    <location>
        <begin position="3"/>
        <end position="183"/>
    </location>
</feature>
<dbReference type="GO" id="GO:0046872">
    <property type="term" value="F:metal ion binding"/>
    <property type="evidence" value="ECO:0007669"/>
    <property type="project" value="UniProtKB-UniRule"/>
</dbReference>
<feature type="binding site" evidence="9">
    <location>
        <position position="9"/>
    </location>
    <ligand>
        <name>a divalent metal cation</name>
        <dbReference type="ChEBI" id="CHEBI:60240"/>
    </ligand>
</feature>
<keyword evidence="7 9" id="KW-0547">Nucleotide-binding</keyword>
<dbReference type="GO" id="GO:0008253">
    <property type="term" value="F:5'-nucleotidase activity"/>
    <property type="evidence" value="ECO:0007669"/>
    <property type="project" value="UniProtKB-UniRule"/>
</dbReference>
<comment type="cofactor">
    <cofactor evidence="9">
        <name>a divalent metal cation</name>
        <dbReference type="ChEBI" id="CHEBI:60240"/>
    </cofactor>
    <text evidence="9">Binds 1 divalent metal cation per subunit.</text>
</comment>
<gene>
    <name evidence="9 11" type="primary">surE</name>
    <name evidence="11" type="ORF">MFMK1_002275</name>
</gene>
<proteinExistence type="inferred from homology"/>
<dbReference type="InterPro" id="IPR030048">
    <property type="entry name" value="SurE"/>
</dbReference>
<feature type="binding site" evidence="9">
    <location>
        <position position="8"/>
    </location>
    <ligand>
        <name>a divalent metal cation</name>
        <dbReference type="ChEBI" id="CHEBI:60240"/>
    </ligand>
</feature>
<dbReference type="Gene3D" id="3.40.1210.10">
    <property type="entry name" value="Survival protein SurE-like phosphatase/nucleotidase"/>
    <property type="match status" value="1"/>
</dbReference>
<dbReference type="EMBL" id="CP121694">
    <property type="protein sequence ID" value="WRO22445.1"/>
    <property type="molecule type" value="Genomic_DNA"/>
</dbReference>
<evidence type="ECO:0000256" key="1">
    <source>
        <dbReference type="ARBA" id="ARBA00000815"/>
    </source>
</evidence>
<dbReference type="NCBIfam" id="TIGR00087">
    <property type="entry name" value="surE"/>
    <property type="match status" value="1"/>
</dbReference>
<comment type="function">
    <text evidence="9">Nucleotidase that shows phosphatase activity on nucleoside 5'-monophosphates.</text>
</comment>
<comment type="catalytic activity">
    <reaction evidence="1 9">
        <text>a ribonucleoside 5'-phosphate + H2O = a ribonucleoside + phosphate</text>
        <dbReference type="Rhea" id="RHEA:12484"/>
        <dbReference type="ChEBI" id="CHEBI:15377"/>
        <dbReference type="ChEBI" id="CHEBI:18254"/>
        <dbReference type="ChEBI" id="CHEBI:43474"/>
        <dbReference type="ChEBI" id="CHEBI:58043"/>
        <dbReference type="EC" id="3.1.3.5"/>
    </reaction>
</comment>
<dbReference type="GO" id="GO:0008254">
    <property type="term" value="F:3'-nucleotidase activity"/>
    <property type="evidence" value="ECO:0007669"/>
    <property type="project" value="TreeGrafter"/>
</dbReference>
<dbReference type="GO" id="GO:0000166">
    <property type="term" value="F:nucleotide binding"/>
    <property type="evidence" value="ECO:0007669"/>
    <property type="project" value="UniProtKB-KW"/>
</dbReference>
<evidence type="ECO:0000256" key="4">
    <source>
        <dbReference type="ARBA" id="ARBA00011062"/>
    </source>
</evidence>
<dbReference type="NCBIfam" id="NF001490">
    <property type="entry name" value="PRK00346.1-4"/>
    <property type="match status" value="1"/>
</dbReference>
<keyword evidence="5 9" id="KW-0963">Cytoplasm</keyword>
<evidence type="ECO:0000256" key="3">
    <source>
        <dbReference type="ARBA" id="ARBA00004496"/>
    </source>
</evidence>
<evidence type="ECO:0000256" key="6">
    <source>
        <dbReference type="ARBA" id="ARBA00022723"/>
    </source>
</evidence>
<evidence type="ECO:0000259" key="10">
    <source>
        <dbReference type="Pfam" id="PF01975"/>
    </source>
</evidence>
<protein>
    <recommendedName>
        <fullName evidence="9">5'-nucleotidase SurE</fullName>
        <ecNumber evidence="9">3.1.3.5</ecNumber>
    </recommendedName>
    <alternativeName>
        <fullName evidence="9">Nucleoside 5'-monophosphate phosphohydrolase</fullName>
    </alternativeName>
</protein>
<comment type="subcellular location">
    <subcellularLocation>
        <location evidence="3 9">Cytoplasm</location>
    </subcellularLocation>
</comment>
<dbReference type="PANTHER" id="PTHR30457:SF12">
    <property type="entry name" value="5'_3'-NUCLEOTIDASE SURE"/>
    <property type="match status" value="1"/>
</dbReference>
<dbReference type="KEGG" id="dbc:MFMK1_002275"/>
<evidence type="ECO:0000256" key="9">
    <source>
        <dbReference type="HAMAP-Rule" id="MF_00060"/>
    </source>
</evidence>
<dbReference type="HAMAP" id="MF_00060">
    <property type="entry name" value="SurE"/>
    <property type="match status" value="1"/>
</dbReference>
<evidence type="ECO:0000256" key="5">
    <source>
        <dbReference type="ARBA" id="ARBA00022490"/>
    </source>
</evidence>
<keyword evidence="8 9" id="KW-0378">Hydrolase</keyword>
<comment type="similarity">
    <text evidence="4 9">Belongs to the SurE nucleotidase family.</text>
</comment>
<dbReference type="FunFam" id="3.40.1210.10:FF:000001">
    <property type="entry name" value="5'/3'-nucleotidase SurE"/>
    <property type="match status" value="1"/>
</dbReference>
<dbReference type="GO" id="GO:0005737">
    <property type="term" value="C:cytoplasm"/>
    <property type="evidence" value="ECO:0007669"/>
    <property type="project" value="UniProtKB-SubCell"/>
</dbReference>
<name>A0AAU0UQH5_9FIRM</name>
<dbReference type="GO" id="GO:0004309">
    <property type="term" value="F:exopolyphosphatase activity"/>
    <property type="evidence" value="ECO:0007669"/>
    <property type="project" value="TreeGrafter"/>
</dbReference>
<evidence type="ECO:0000313" key="12">
    <source>
        <dbReference type="Proteomes" id="UP001329915"/>
    </source>
</evidence>
<dbReference type="PANTHER" id="PTHR30457">
    <property type="entry name" value="5'-NUCLEOTIDASE SURE"/>
    <property type="match status" value="1"/>
</dbReference>
<evidence type="ECO:0000256" key="2">
    <source>
        <dbReference type="ARBA" id="ARBA00001946"/>
    </source>
</evidence>
<evidence type="ECO:0000313" key="11">
    <source>
        <dbReference type="EMBL" id="WRO22445.1"/>
    </source>
</evidence>
<sequence length="249" mass="27345">MRILLTNDDGINAKGINVLYQHIKELGETYIVAPERERSASGHGITVHKPLRADEREKRQYAVSGTPADCVKLALEALMPAPPDLIISGINLGPNLGTDVLYSGTVSAAVEGIMAGIPSFAVSLVSHDGDSDFNSAAEVTAKLCRRVHLNEVPPETLLNINVPAVQYQQLKGIKITTLGLRRYVDAVQERKDPRGKSYYWLAGRVEDISAGDDTDIAAVNEQFVSLTPVHFDLTNYRILEQIRSWQLEI</sequence>
<dbReference type="EC" id="3.1.3.5" evidence="9"/>
<reference evidence="11 12" key="1">
    <citation type="submission" date="2023-04" db="EMBL/GenBank/DDBJ databases">
        <authorList>
            <person name="Hsu D."/>
        </authorList>
    </citation>
    <scope>NUCLEOTIDE SEQUENCE [LARGE SCALE GENOMIC DNA]</scope>
    <source>
        <strain evidence="11 12">MK1</strain>
    </source>
</reference>
<dbReference type="InterPro" id="IPR002828">
    <property type="entry name" value="SurE-like_Pase/nucleotidase"/>
</dbReference>
<keyword evidence="6 9" id="KW-0479">Metal-binding</keyword>
<dbReference type="AlphaFoldDB" id="A0AAU0UQH5"/>